<dbReference type="Pfam" id="PF00106">
    <property type="entry name" value="adh_short"/>
    <property type="match status" value="1"/>
</dbReference>
<name>A0A9W7ANW2_9STRA</name>
<dbReference type="AlphaFoldDB" id="A0A9W7ANW2"/>
<evidence type="ECO:0000256" key="3">
    <source>
        <dbReference type="ARBA" id="ARBA00023002"/>
    </source>
</evidence>
<dbReference type="Proteomes" id="UP001165082">
    <property type="component" value="Unassembled WGS sequence"/>
</dbReference>
<dbReference type="Gene3D" id="3.40.50.720">
    <property type="entry name" value="NAD(P)-binding Rossmann-like Domain"/>
    <property type="match status" value="1"/>
</dbReference>
<keyword evidence="2" id="KW-0521">NADP</keyword>
<evidence type="ECO:0000256" key="4">
    <source>
        <dbReference type="RuleBase" id="RU000363"/>
    </source>
</evidence>
<dbReference type="OrthoDB" id="1933717at2759"/>
<dbReference type="GO" id="GO:0016491">
    <property type="term" value="F:oxidoreductase activity"/>
    <property type="evidence" value="ECO:0007669"/>
    <property type="project" value="UniProtKB-KW"/>
</dbReference>
<evidence type="ECO:0000313" key="6">
    <source>
        <dbReference type="EMBL" id="GMH71739.1"/>
    </source>
</evidence>
<evidence type="ECO:0000256" key="5">
    <source>
        <dbReference type="SAM" id="MobiDB-lite"/>
    </source>
</evidence>
<sequence>MSKKTILVTGSNDGIGLALTKVLVRDHGCRVIMTSRSEERGSKARTDIRAEFPDAEVDLLQLDVCESSSVVAAAGKVKEMGVTLYALVNNAGVGFNAGGDVIATNFYGPKLCSESFVDLIDAEKGRIVNVSSGAASMWLRNQDDATKALFSQMPVTSFEALEDSVKKNKADASMGGYGLSKAGLTAYTIQQAAAYPNLICTSLSPGFIDTKMTSGFGARLTPEQGTVSLVKCLFDDVTSGFYYGSDGLRSPLTVARDPGTPEYQGEENPDAAKYNN</sequence>
<dbReference type="InterPro" id="IPR002347">
    <property type="entry name" value="SDR_fam"/>
</dbReference>
<proteinExistence type="inferred from homology"/>
<evidence type="ECO:0000256" key="2">
    <source>
        <dbReference type="ARBA" id="ARBA00022857"/>
    </source>
</evidence>
<keyword evidence="7" id="KW-1185">Reference proteome</keyword>
<comment type="caution">
    <text evidence="6">The sequence shown here is derived from an EMBL/GenBank/DDBJ whole genome shotgun (WGS) entry which is preliminary data.</text>
</comment>
<gene>
    <name evidence="6" type="ORF">TrRE_jg1803</name>
</gene>
<evidence type="ECO:0000256" key="1">
    <source>
        <dbReference type="ARBA" id="ARBA00006484"/>
    </source>
</evidence>
<dbReference type="PANTHER" id="PTHR43490:SF99">
    <property type="entry name" value="SHORT-CHAIN DEHYDROGENASE_REDUCTASE"/>
    <property type="match status" value="1"/>
</dbReference>
<dbReference type="SUPFAM" id="SSF51735">
    <property type="entry name" value="NAD(P)-binding Rossmann-fold domains"/>
    <property type="match status" value="1"/>
</dbReference>
<keyword evidence="3" id="KW-0560">Oxidoreductase</keyword>
<dbReference type="InterPro" id="IPR036291">
    <property type="entry name" value="NAD(P)-bd_dom_sf"/>
</dbReference>
<dbReference type="PANTHER" id="PTHR43490">
    <property type="entry name" value="(+)-NEOMENTHOL DEHYDROGENASE"/>
    <property type="match status" value="1"/>
</dbReference>
<evidence type="ECO:0000313" key="7">
    <source>
        <dbReference type="Proteomes" id="UP001165082"/>
    </source>
</evidence>
<accession>A0A9W7ANW2</accession>
<dbReference type="PRINTS" id="PR00081">
    <property type="entry name" value="GDHRDH"/>
</dbReference>
<reference evidence="6" key="1">
    <citation type="submission" date="2022-07" db="EMBL/GenBank/DDBJ databases">
        <title>Genome analysis of Parmales, a sister group of diatoms, reveals the evolutionary specialization of diatoms from phago-mixotrophs to photoautotrophs.</title>
        <authorList>
            <person name="Ban H."/>
            <person name="Sato S."/>
            <person name="Yoshikawa S."/>
            <person name="Kazumasa Y."/>
            <person name="Nakamura Y."/>
            <person name="Ichinomiya M."/>
            <person name="Saitoh K."/>
            <person name="Sato N."/>
            <person name="Blanc-Mathieu R."/>
            <person name="Endo H."/>
            <person name="Kuwata A."/>
            <person name="Ogata H."/>
        </authorList>
    </citation>
    <scope>NUCLEOTIDE SEQUENCE</scope>
</reference>
<dbReference type="EMBL" id="BRXZ01002862">
    <property type="protein sequence ID" value="GMH71739.1"/>
    <property type="molecule type" value="Genomic_DNA"/>
</dbReference>
<comment type="similarity">
    <text evidence="1 4">Belongs to the short-chain dehydrogenases/reductases (SDR) family.</text>
</comment>
<dbReference type="PRINTS" id="PR00080">
    <property type="entry name" value="SDRFAMILY"/>
</dbReference>
<feature type="region of interest" description="Disordered" evidence="5">
    <location>
        <begin position="253"/>
        <end position="276"/>
    </location>
</feature>
<organism evidence="6 7">
    <name type="scientific">Triparma retinervis</name>
    <dbReference type="NCBI Taxonomy" id="2557542"/>
    <lineage>
        <taxon>Eukaryota</taxon>
        <taxon>Sar</taxon>
        <taxon>Stramenopiles</taxon>
        <taxon>Ochrophyta</taxon>
        <taxon>Bolidophyceae</taxon>
        <taxon>Parmales</taxon>
        <taxon>Triparmaceae</taxon>
        <taxon>Triparma</taxon>
    </lineage>
</organism>
<dbReference type="GO" id="GO:0016020">
    <property type="term" value="C:membrane"/>
    <property type="evidence" value="ECO:0007669"/>
    <property type="project" value="TreeGrafter"/>
</dbReference>
<protein>
    <submittedName>
        <fullName evidence="6">Uncharacterized protein</fullName>
    </submittedName>
</protein>